<evidence type="ECO:0000313" key="3">
    <source>
        <dbReference type="Proteomes" id="UP000323569"/>
    </source>
</evidence>
<organism evidence="2 3">
    <name type="scientific">Microcystis aeruginosa NIES-2519</name>
    <dbReference type="NCBI Taxonomy" id="2303981"/>
    <lineage>
        <taxon>Bacteria</taxon>
        <taxon>Bacillati</taxon>
        <taxon>Cyanobacteriota</taxon>
        <taxon>Cyanophyceae</taxon>
        <taxon>Oscillatoriophycideae</taxon>
        <taxon>Chroococcales</taxon>
        <taxon>Microcystaceae</taxon>
        <taxon>Microcystis</taxon>
    </lineage>
</organism>
<dbReference type="Proteomes" id="UP000323569">
    <property type="component" value="Unassembled WGS sequence"/>
</dbReference>
<protein>
    <recommendedName>
        <fullName evidence="1">Histidine kinase/HSP90-like ATPase domain-containing protein</fullName>
    </recommendedName>
</protein>
<dbReference type="InterPro" id="IPR036890">
    <property type="entry name" value="HATPase_C_sf"/>
</dbReference>
<evidence type="ECO:0000259" key="1">
    <source>
        <dbReference type="SMART" id="SM00387"/>
    </source>
</evidence>
<sequence>MADVLREFDKKQQKNILKEELSKQQISQIRSNIERIISSYRHIWDIYAELLQNSADAIIEKFGEDKIEQGRIELEINTEQREIIITDNGIGIEESEISKILVNGKSLKREKNTGKFGFMGYGFTFVAFQSNLLKIESIKDGIKASRTYRDLYHFIYSKSELPNSEEEEIDQKSQSTSEESQTKITVKFPNDFPNEVVEETLSTAFNFAKCEKTIEAILRTRSVVGTLDKVFSSKEYFQFSLKVDGQKFKIKTGYLTVREIVREVVGIEQSFYNRLDEYETLIKLGDDKFSQTQKEAAFKANLLDEKIDEIEFGSKNPLSARILISATSKNFINKFNERFHNNDISTDFKIEHGCWLAINGMPTGICIHPFDDSNYSPYTVLVDIKDNSIRTELDSGRKGISPYRMKQISDKVFEILKDRNYIKYRRYIVEGDTRTRISDPFYIPYEKLNDKLKEKRYFESSLTQKYLPPLEEQEVLGLFIEIVAKNLLKGYELKILSGYQVYDGLYYYNLTESQDIYYSNDNQLGIHKTIFTNYGSSLRKDILIEFKRNLQDIYPDINNNKKDANHIDILVCWDVEFENKNKLQKEKGDILLERDIMRNVFYGVTHSLTVTGRQQALPIIELKKVLEILFNYTDKNL</sequence>
<gene>
    <name evidence="2" type="ORF">MiYa_01108</name>
</gene>
<evidence type="ECO:0000313" key="2">
    <source>
        <dbReference type="EMBL" id="GCA69580.1"/>
    </source>
</evidence>
<dbReference type="InterPro" id="IPR003594">
    <property type="entry name" value="HATPase_dom"/>
</dbReference>
<dbReference type="SUPFAM" id="SSF55874">
    <property type="entry name" value="ATPase domain of HSP90 chaperone/DNA topoisomerase II/histidine kinase"/>
    <property type="match status" value="1"/>
</dbReference>
<dbReference type="RefSeq" id="WP_149978938.1">
    <property type="nucleotide sequence ID" value="NZ_BHVO01000011.1"/>
</dbReference>
<proteinExistence type="predicted"/>
<dbReference type="EMBL" id="BHVO01000011">
    <property type="protein sequence ID" value="GCA69580.1"/>
    <property type="molecule type" value="Genomic_DNA"/>
</dbReference>
<dbReference type="Pfam" id="PF13589">
    <property type="entry name" value="HATPase_c_3"/>
    <property type="match status" value="1"/>
</dbReference>
<comment type="caution">
    <text evidence="2">The sequence shown here is derived from an EMBL/GenBank/DDBJ whole genome shotgun (WGS) entry which is preliminary data.</text>
</comment>
<dbReference type="SMART" id="SM00387">
    <property type="entry name" value="HATPase_c"/>
    <property type="match status" value="1"/>
</dbReference>
<dbReference type="Gene3D" id="3.30.565.10">
    <property type="entry name" value="Histidine kinase-like ATPase, C-terminal domain"/>
    <property type="match status" value="1"/>
</dbReference>
<accession>A0A5A5R1V3</accession>
<reference evidence="2 3" key="1">
    <citation type="submission" date="2018-09" db="EMBL/GenBank/DDBJ databases">
        <title>Evolutionary history of phycoerythrin pigmentation in the water bloom-forming cyanobacterium Microcystis aeruginosa.</title>
        <authorList>
            <person name="Tanabe Y."/>
            <person name="Tanabe Y."/>
            <person name="Yamaguchi H."/>
        </authorList>
    </citation>
    <scope>NUCLEOTIDE SEQUENCE [LARGE SCALE GENOMIC DNA]</scope>
    <source>
        <strain evidence="2 3">NIES-2519</strain>
    </source>
</reference>
<name>A0A5A5R1V3_MICAE</name>
<dbReference type="AlphaFoldDB" id="A0A5A5R1V3"/>
<feature type="domain" description="Histidine kinase/HSP90-like ATPase" evidence="1">
    <location>
        <begin position="42"/>
        <end position="192"/>
    </location>
</feature>